<evidence type="ECO:0000256" key="1">
    <source>
        <dbReference type="SAM" id="MobiDB-lite"/>
    </source>
</evidence>
<dbReference type="InParanoid" id="A0A139W9H1"/>
<evidence type="ECO:0000313" key="3">
    <source>
        <dbReference type="Proteomes" id="UP000007266"/>
    </source>
</evidence>
<reference evidence="2 3" key="2">
    <citation type="journal article" date="2010" name="Nucleic Acids Res.">
        <title>BeetleBase in 2010: revisions to provide comprehensive genomic information for Tribolium castaneum.</title>
        <authorList>
            <person name="Kim H.S."/>
            <person name="Murphy T."/>
            <person name="Xia J."/>
            <person name="Caragea D."/>
            <person name="Park Y."/>
            <person name="Beeman R.W."/>
            <person name="Lorenzen M.D."/>
            <person name="Butcher S."/>
            <person name="Manak J.R."/>
            <person name="Brown S.J."/>
        </authorList>
    </citation>
    <scope>NUCLEOTIDE SEQUENCE [LARGE SCALE GENOMIC DNA]</scope>
    <source>
        <strain evidence="2 3">Georgia GA2</strain>
    </source>
</reference>
<name>A0A139W9H1_TRICA</name>
<sequence>MLNTNYLKKIAPQNYADNNQNIQCLLDPKLLSDHLEKGQPCNSAEGPESEPLKYQELPADNTASGAWQNS</sequence>
<dbReference type="EMBL" id="KQ972335">
    <property type="protein sequence ID" value="KXZ75921.1"/>
    <property type="molecule type" value="Genomic_DNA"/>
</dbReference>
<proteinExistence type="predicted"/>
<feature type="compositionally biased region" description="Polar residues" evidence="1">
    <location>
        <begin position="61"/>
        <end position="70"/>
    </location>
</feature>
<organism evidence="2 3">
    <name type="scientific">Tribolium castaneum</name>
    <name type="common">Red flour beetle</name>
    <dbReference type="NCBI Taxonomy" id="7070"/>
    <lineage>
        <taxon>Eukaryota</taxon>
        <taxon>Metazoa</taxon>
        <taxon>Ecdysozoa</taxon>
        <taxon>Arthropoda</taxon>
        <taxon>Hexapoda</taxon>
        <taxon>Insecta</taxon>
        <taxon>Pterygota</taxon>
        <taxon>Neoptera</taxon>
        <taxon>Endopterygota</taxon>
        <taxon>Coleoptera</taxon>
        <taxon>Polyphaga</taxon>
        <taxon>Cucujiformia</taxon>
        <taxon>Tenebrionidae</taxon>
        <taxon>Tenebrionidae incertae sedis</taxon>
        <taxon>Tribolium</taxon>
    </lineage>
</organism>
<feature type="region of interest" description="Disordered" evidence="1">
    <location>
        <begin position="35"/>
        <end position="70"/>
    </location>
</feature>
<reference evidence="2 3" key="1">
    <citation type="journal article" date="2008" name="Nature">
        <title>The genome of the model beetle and pest Tribolium castaneum.</title>
        <authorList>
            <consortium name="Tribolium Genome Sequencing Consortium"/>
            <person name="Richards S."/>
            <person name="Gibbs R.A."/>
            <person name="Weinstock G.M."/>
            <person name="Brown S.J."/>
            <person name="Denell R."/>
            <person name="Beeman R.W."/>
            <person name="Gibbs R."/>
            <person name="Beeman R.W."/>
            <person name="Brown S.J."/>
            <person name="Bucher G."/>
            <person name="Friedrich M."/>
            <person name="Grimmelikhuijzen C.J."/>
            <person name="Klingler M."/>
            <person name="Lorenzen M."/>
            <person name="Richards S."/>
            <person name="Roth S."/>
            <person name="Schroder R."/>
            <person name="Tautz D."/>
            <person name="Zdobnov E.M."/>
            <person name="Muzny D."/>
            <person name="Gibbs R.A."/>
            <person name="Weinstock G.M."/>
            <person name="Attaway T."/>
            <person name="Bell S."/>
            <person name="Buhay C.J."/>
            <person name="Chandrabose M.N."/>
            <person name="Chavez D."/>
            <person name="Clerk-Blankenburg K.P."/>
            <person name="Cree A."/>
            <person name="Dao M."/>
            <person name="Davis C."/>
            <person name="Chacko J."/>
            <person name="Dinh H."/>
            <person name="Dugan-Rocha S."/>
            <person name="Fowler G."/>
            <person name="Garner T.T."/>
            <person name="Garnes J."/>
            <person name="Gnirke A."/>
            <person name="Hawes A."/>
            <person name="Hernandez J."/>
            <person name="Hines S."/>
            <person name="Holder M."/>
            <person name="Hume J."/>
            <person name="Jhangiani S.N."/>
            <person name="Joshi V."/>
            <person name="Khan Z.M."/>
            <person name="Jackson L."/>
            <person name="Kovar C."/>
            <person name="Kowis A."/>
            <person name="Lee S."/>
            <person name="Lewis L.R."/>
            <person name="Margolis J."/>
            <person name="Morgan M."/>
            <person name="Nazareth L.V."/>
            <person name="Nguyen N."/>
            <person name="Okwuonu G."/>
            <person name="Parker D."/>
            <person name="Richards S."/>
            <person name="Ruiz S.J."/>
            <person name="Santibanez J."/>
            <person name="Savard J."/>
            <person name="Scherer S.E."/>
            <person name="Schneider B."/>
            <person name="Sodergren E."/>
            <person name="Tautz D."/>
            <person name="Vattahil S."/>
            <person name="Villasana D."/>
            <person name="White C.S."/>
            <person name="Wright R."/>
            <person name="Park Y."/>
            <person name="Beeman R.W."/>
            <person name="Lord J."/>
            <person name="Oppert B."/>
            <person name="Lorenzen M."/>
            <person name="Brown S."/>
            <person name="Wang L."/>
            <person name="Savard J."/>
            <person name="Tautz D."/>
            <person name="Richards S."/>
            <person name="Weinstock G."/>
            <person name="Gibbs R.A."/>
            <person name="Liu Y."/>
            <person name="Worley K."/>
            <person name="Weinstock G."/>
            <person name="Elsik C.G."/>
            <person name="Reese J.T."/>
            <person name="Elhaik E."/>
            <person name="Landan G."/>
            <person name="Graur D."/>
            <person name="Arensburger P."/>
            <person name="Atkinson P."/>
            <person name="Beeman R.W."/>
            <person name="Beidler J."/>
            <person name="Brown S.J."/>
            <person name="Demuth J.P."/>
            <person name="Drury D.W."/>
            <person name="Du Y.Z."/>
            <person name="Fujiwara H."/>
            <person name="Lorenzen M."/>
            <person name="Maselli V."/>
            <person name="Osanai M."/>
            <person name="Park Y."/>
            <person name="Robertson H.M."/>
            <person name="Tu Z."/>
            <person name="Wang J.J."/>
            <person name="Wang S."/>
            <person name="Richards S."/>
            <person name="Song H."/>
            <person name="Zhang L."/>
            <person name="Sodergren E."/>
            <person name="Werner D."/>
            <person name="Stanke M."/>
            <person name="Morgenstern B."/>
            <person name="Solovyev V."/>
            <person name="Kosarev P."/>
            <person name="Brown G."/>
            <person name="Chen H.C."/>
            <person name="Ermolaeva O."/>
            <person name="Hlavina W."/>
            <person name="Kapustin Y."/>
            <person name="Kiryutin B."/>
            <person name="Kitts P."/>
            <person name="Maglott D."/>
            <person name="Pruitt K."/>
            <person name="Sapojnikov V."/>
            <person name="Souvorov A."/>
            <person name="Mackey A.J."/>
            <person name="Waterhouse R.M."/>
            <person name="Wyder S."/>
            <person name="Zdobnov E.M."/>
            <person name="Zdobnov E.M."/>
            <person name="Wyder S."/>
            <person name="Kriventseva E.V."/>
            <person name="Kadowaki T."/>
            <person name="Bork P."/>
            <person name="Aranda M."/>
            <person name="Bao R."/>
            <person name="Beermann A."/>
            <person name="Berns N."/>
            <person name="Bolognesi R."/>
            <person name="Bonneton F."/>
            <person name="Bopp D."/>
            <person name="Brown S.J."/>
            <person name="Bucher G."/>
            <person name="Butts T."/>
            <person name="Chaumot A."/>
            <person name="Denell R.E."/>
            <person name="Ferrier D.E."/>
            <person name="Friedrich M."/>
            <person name="Gordon C.M."/>
            <person name="Jindra M."/>
            <person name="Klingler M."/>
            <person name="Lan Q."/>
            <person name="Lattorff H.M."/>
            <person name="Laudet V."/>
            <person name="von Levetsow C."/>
            <person name="Liu Z."/>
            <person name="Lutz R."/>
            <person name="Lynch J.A."/>
            <person name="da Fonseca R.N."/>
            <person name="Posnien N."/>
            <person name="Reuter R."/>
            <person name="Roth S."/>
            <person name="Savard J."/>
            <person name="Schinko J.B."/>
            <person name="Schmitt C."/>
            <person name="Schoppmeier M."/>
            <person name="Schroder R."/>
            <person name="Shippy T.D."/>
            <person name="Simonnet F."/>
            <person name="Marques-Souza H."/>
            <person name="Tautz D."/>
            <person name="Tomoyasu Y."/>
            <person name="Trauner J."/>
            <person name="Van der Zee M."/>
            <person name="Vervoort M."/>
            <person name="Wittkopp N."/>
            <person name="Wimmer E.A."/>
            <person name="Yang X."/>
            <person name="Jones A.K."/>
            <person name="Sattelle D.B."/>
            <person name="Ebert P.R."/>
            <person name="Nelson D."/>
            <person name="Scott J.G."/>
            <person name="Beeman R.W."/>
            <person name="Muthukrishnan S."/>
            <person name="Kramer K.J."/>
            <person name="Arakane Y."/>
            <person name="Beeman R.W."/>
            <person name="Zhu Q."/>
            <person name="Hogenkamp D."/>
            <person name="Dixit R."/>
            <person name="Oppert B."/>
            <person name="Jiang H."/>
            <person name="Zou Z."/>
            <person name="Marshall J."/>
            <person name="Elpidina E."/>
            <person name="Vinokurov K."/>
            <person name="Oppert C."/>
            <person name="Zou Z."/>
            <person name="Evans J."/>
            <person name="Lu Z."/>
            <person name="Zhao P."/>
            <person name="Sumathipala N."/>
            <person name="Altincicek B."/>
            <person name="Vilcinskas A."/>
            <person name="Williams M."/>
            <person name="Hultmark D."/>
            <person name="Hetru C."/>
            <person name="Jiang H."/>
            <person name="Grimmelikhuijzen C.J."/>
            <person name="Hauser F."/>
            <person name="Cazzamali G."/>
            <person name="Williamson M."/>
            <person name="Park Y."/>
            <person name="Li B."/>
            <person name="Tanaka Y."/>
            <person name="Predel R."/>
            <person name="Neupert S."/>
            <person name="Schachtner J."/>
            <person name="Verleyen P."/>
            <person name="Raible F."/>
            <person name="Bork P."/>
            <person name="Friedrich M."/>
            <person name="Walden K.K."/>
            <person name="Robertson H.M."/>
            <person name="Angeli S."/>
            <person name="Foret S."/>
            <person name="Bucher G."/>
            <person name="Schuetz S."/>
            <person name="Maleszka R."/>
            <person name="Wimmer E.A."/>
            <person name="Beeman R.W."/>
            <person name="Lorenzen M."/>
            <person name="Tomoyasu Y."/>
            <person name="Miller S.C."/>
            <person name="Grossmann D."/>
            <person name="Bucher G."/>
        </authorList>
    </citation>
    <scope>NUCLEOTIDE SEQUENCE [LARGE SCALE GENOMIC DNA]</scope>
    <source>
        <strain evidence="2 3">Georgia GA2</strain>
    </source>
</reference>
<protein>
    <submittedName>
        <fullName evidence="2">Uncharacterized protein</fullName>
    </submittedName>
</protein>
<gene>
    <name evidence="2" type="primary">AUGUSTUS-3.0.2_30956</name>
    <name evidence="2" type="ORF">TcasGA2_TC030956</name>
</gene>
<keyword evidence="3" id="KW-1185">Reference proteome</keyword>
<accession>A0A139W9H1</accession>
<evidence type="ECO:0000313" key="2">
    <source>
        <dbReference type="EMBL" id="KXZ75921.1"/>
    </source>
</evidence>
<dbReference type="Proteomes" id="UP000007266">
    <property type="component" value="Unassembled WGS sequence"/>
</dbReference>
<dbReference type="AlphaFoldDB" id="A0A139W9H1"/>